<organism evidence="1 2">
    <name type="scientific">Pristionchus pacificus</name>
    <name type="common">Parasitic nematode worm</name>
    <dbReference type="NCBI Taxonomy" id="54126"/>
    <lineage>
        <taxon>Eukaryota</taxon>
        <taxon>Metazoa</taxon>
        <taxon>Ecdysozoa</taxon>
        <taxon>Nematoda</taxon>
        <taxon>Chromadorea</taxon>
        <taxon>Rhabditida</taxon>
        <taxon>Rhabditina</taxon>
        <taxon>Diplogasteromorpha</taxon>
        <taxon>Diplogasteroidea</taxon>
        <taxon>Neodiplogasteridae</taxon>
        <taxon>Pristionchus</taxon>
    </lineage>
</organism>
<name>A0A454Y707_PRIPA</name>
<reference evidence="2" key="1">
    <citation type="journal article" date="2008" name="Nat. Genet.">
        <title>The Pristionchus pacificus genome provides a unique perspective on nematode lifestyle and parasitism.</title>
        <authorList>
            <person name="Dieterich C."/>
            <person name="Clifton S.W."/>
            <person name="Schuster L.N."/>
            <person name="Chinwalla A."/>
            <person name="Delehaunty K."/>
            <person name="Dinkelacker I."/>
            <person name="Fulton L."/>
            <person name="Fulton R."/>
            <person name="Godfrey J."/>
            <person name="Minx P."/>
            <person name="Mitreva M."/>
            <person name="Roeseler W."/>
            <person name="Tian H."/>
            <person name="Witte H."/>
            <person name="Yang S.P."/>
            <person name="Wilson R.K."/>
            <person name="Sommer R.J."/>
        </authorList>
    </citation>
    <scope>NUCLEOTIDE SEQUENCE [LARGE SCALE GENOMIC DNA]</scope>
    <source>
        <strain evidence="2">PS312</strain>
    </source>
</reference>
<evidence type="ECO:0000313" key="2">
    <source>
        <dbReference type="Proteomes" id="UP000005239"/>
    </source>
</evidence>
<sequence length="184" mass="21775">MLLFALSSILSLAQCNIIKEIEEYQSLDDPYDFSSPYELIDMGIDQLCFTYPSLLPSSNEELITFKKEFMAFLAEKPEVQDEILHGFPSDYRELWTRMKELRRICTQEFEHLSEEEQRIIESPTGLMLHKMGVQSALSVIRFRKAEFKKRNLTKEEIQKEIADRQLAIFKMWYEEDVDTVKDEL</sequence>
<accession>A0A8R1Y829</accession>
<reference evidence="1" key="2">
    <citation type="submission" date="2022-06" db="UniProtKB">
        <authorList>
            <consortium name="EnsemblMetazoa"/>
        </authorList>
    </citation>
    <scope>IDENTIFICATION</scope>
    <source>
        <strain evidence="1">PS312</strain>
    </source>
</reference>
<dbReference type="AlphaFoldDB" id="A0A454Y707"/>
<dbReference type="Proteomes" id="UP000005239">
    <property type="component" value="Unassembled WGS sequence"/>
</dbReference>
<proteinExistence type="predicted"/>
<protein>
    <submittedName>
        <fullName evidence="1">Uncharacterized protein</fullName>
    </submittedName>
</protein>
<accession>A0A454Y707</accession>
<gene>
    <name evidence="1" type="primary">WBGene00092376</name>
</gene>
<dbReference type="EnsemblMetazoa" id="PPA02822.1">
    <property type="protein sequence ID" value="PPA02822.1"/>
    <property type="gene ID" value="WBGene00092376"/>
</dbReference>
<evidence type="ECO:0000313" key="1">
    <source>
        <dbReference type="EnsemblMetazoa" id="PPA02822.1"/>
    </source>
</evidence>
<keyword evidence="2" id="KW-1185">Reference proteome</keyword>